<dbReference type="EMBL" id="CP000755">
    <property type="protein sequence ID" value="ABX76980.1"/>
    <property type="molecule type" value="Genomic_DNA"/>
</dbReference>
<gene>
    <name evidence="2" type="ORF">BMSA_0052</name>
</gene>
<feature type="transmembrane region" description="Helical" evidence="1">
    <location>
        <begin position="7"/>
        <end position="31"/>
    </location>
</feature>
<keyword evidence="2" id="KW-0614">Plasmid</keyword>
<keyword evidence="1" id="KW-0812">Transmembrane</keyword>
<sequence length="167" mass="18934">MMPQKGFLTLNSAISLAVMTLLSVTLLTLFYPKINVFLTTQDIKQAVQNVKRSALNSYRHDMLTSRCFSRPSHTSLPTLLNQDSALKRSLEGRLWSLRFQFVMTHSPYPHPIRLDVTVVFPTQKALHRVIGSLTPDAHTATTLTFRYPVTQDVSHYEQFDGTTGCLH</sequence>
<dbReference type="AlphaFoldDB" id="A9M4S0"/>
<dbReference type="RefSeq" id="WP_012219793.1">
    <property type="nucleotide sequence ID" value="NC_010112.1"/>
</dbReference>
<name>A9M4S0_9VIBR</name>
<proteinExistence type="predicted"/>
<evidence type="ECO:0000256" key="1">
    <source>
        <dbReference type="SAM" id="Phobius"/>
    </source>
</evidence>
<protein>
    <submittedName>
        <fullName evidence="2">Hypothetical transporter</fullName>
    </submittedName>
</protein>
<accession>A9M4S0</accession>
<evidence type="ECO:0000313" key="2">
    <source>
        <dbReference type="EMBL" id="ABX76980.1"/>
    </source>
</evidence>
<reference evidence="2" key="1">
    <citation type="journal article" date="2007" name="Appl. Environ. Microbiol.">
        <title>Sequence characterization and comparative analysis of three plasmids isolated from environmental Vibrio spp.</title>
        <authorList>
            <person name="Hazen T.H."/>
            <person name="Wu D."/>
            <person name="Eisen J.A."/>
            <person name="Sobecky P.A."/>
        </authorList>
    </citation>
    <scope>NUCLEOTIDE SEQUENCE [LARGE SCALE GENOMIC DNA]</scope>
    <source>
        <strain evidence="2">23023</strain>
        <plasmid evidence="2">p23023</plasmid>
    </source>
</reference>
<keyword evidence="1" id="KW-0472">Membrane</keyword>
<organism evidence="2">
    <name type="scientific">Vibrio sp. 23023</name>
    <dbReference type="NCBI Taxonomy" id="452803"/>
    <lineage>
        <taxon>Bacteria</taxon>
        <taxon>Pseudomonadati</taxon>
        <taxon>Pseudomonadota</taxon>
        <taxon>Gammaproteobacteria</taxon>
        <taxon>Vibrionales</taxon>
        <taxon>Vibrionaceae</taxon>
        <taxon>Vibrio</taxon>
    </lineage>
</organism>
<geneLocation type="plasmid" evidence="2">
    <name>p23023</name>
</geneLocation>
<keyword evidence="1" id="KW-1133">Transmembrane helix</keyword>